<dbReference type="EMBL" id="UINC01146101">
    <property type="protein sequence ID" value="SVD36633.1"/>
    <property type="molecule type" value="Genomic_DNA"/>
</dbReference>
<feature type="non-terminal residue" evidence="1">
    <location>
        <position position="135"/>
    </location>
</feature>
<organism evidence="1">
    <name type="scientific">marine metagenome</name>
    <dbReference type="NCBI Taxonomy" id="408172"/>
    <lineage>
        <taxon>unclassified sequences</taxon>
        <taxon>metagenomes</taxon>
        <taxon>ecological metagenomes</taxon>
    </lineage>
</organism>
<evidence type="ECO:0008006" key="2">
    <source>
        <dbReference type="Google" id="ProtNLM"/>
    </source>
</evidence>
<protein>
    <recommendedName>
        <fullName evidence="2">Inositol monophosphatase</fullName>
    </recommendedName>
</protein>
<dbReference type="SUPFAM" id="SSF56655">
    <property type="entry name" value="Carbohydrate phosphatase"/>
    <property type="match status" value="1"/>
</dbReference>
<accession>A0A382UQT9</accession>
<dbReference type="PANTHER" id="PTHR20854:SF4">
    <property type="entry name" value="INOSITOL-1-MONOPHOSPHATASE-RELATED"/>
    <property type="match status" value="1"/>
</dbReference>
<dbReference type="GO" id="GO:0006020">
    <property type="term" value="P:inositol metabolic process"/>
    <property type="evidence" value="ECO:0007669"/>
    <property type="project" value="TreeGrafter"/>
</dbReference>
<proteinExistence type="predicted"/>
<sequence>MKAAVSAGNMIEERHKDILNVSRKESLRDIVTHVDKLAENQIIDILKDYDKNIPILTEESGFVQGNLEKTCWIVDALDGTVNYVNHIPFYAVSIALFVKNKITVGVIFNPYSNELYYGADGLGVFKNQKSLKIID</sequence>
<dbReference type="Pfam" id="PF00459">
    <property type="entry name" value="Inositol_P"/>
    <property type="match status" value="1"/>
</dbReference>
<reference evidence="1" key="1">
    <citation type="submission" date="2018-05" db="EMBL/GenBank/DDBJ databases">
        <authorList>
            <person name="Lanie J.A."/>
            <person name="Ng W.-L."/>
            <person name="Kazmierczak K.M."/>
            <person name="Andrzejewski T.M."/>
            <person name="Davidsen T.M."/>
            <person name="Wayne K.J."/>
            <person name="Tettelin H."/>
            <person name="Glass J.I."/>
            <person name="Rusch D."/>
            <person name="Podicherti R."/>
            <person name="Tsui H.-C.T."/>
            <person name="Winkler M.E."/>
        </authorList>
    </citation>
    <scope>NUCLEOTIDE SEQUENCE</scope>
</reference>
<dbReference type="AlphaFoldDB" id="A0A382UQT9"/>
<dbReference type="InterPro" id="IPR000760">
    <property type="entry name" value="Inositol_monophosphatase-like"/>
</dbReference>
<dbReference type="PRINTS" id="PR00377">
    <property type="entry name" value="IMPHPHTASES"/>
</dbReference>
<evidence type="ECO:0000313" key="1">
    <source>
        <dbReference type="EMBL" id="SVD36633.1"/>
    </source>
</evidence>
<dbReference type="PANTHER" id="PTHR20854">
    <property type="entry name" value="INOSITOL MONOPHOSPHATASE"/>
    <property type="match status" value="1"/>
</dbReference>
<dbReference type="Gene3D" id="3.30.540.10">
    <property type="entry name" value="Fructose-1,6-Bisphosphatase, subunit A, domain 1"/>
    <property type="match status" value="1"/>
</dbReference>
<name>A0A382UQT9_9ZZZZ</name>
<dbReference type="GO" id="GO:0008934">
    <property type="term" value="F:inositol monophosphate 1-phosphatase activity"/>
    <property type="evidence" value="ECO:0007669"/>
    <property type="project" value="TreeGrafter"/>
</dbReference>
<gene>
    <name evidence="1" type="ORF">METZ01_LOCUS389487</name>
</gene>
<dbReference type="GO" id="GO:0007165">
    <property type="term" value="P:signal transduction"/>
    <property type="evidence" value="ECO:0007669"/>
    <property type="project" value="TreeGrafter"/>
</dbReference>